<dbReference type="Gene3D" id="1.10.1070.11">
    <property type="entry name" value="Phosphatidylinositol 3-/4-kinase, catalytic domain"/>
    <property type="match status" value="1"/>
</dbReference>
<dbReference type="Gene3D" id="3.30.1010.10">
    <property type="entry name" value="Phosphatidylinositol 3-kinase Catalytic Subunit, Chain A, domain 4"/>
    <property type="match status" value="1"/>
</dbReference>
<dbReference type="GO" id="GO:0016301">
    <property type="term" value="F:kinase activity"/>
    <property type="evidence" value="ECO:0007669"/>
    <property type="project" value="UniProtKB-KW"/>
</dbReference>
<organism evidence="3 4">
    <name type="scientific">Pseudocohnilembus persalinus</name>
    <name type="common">Ciliate</name>
    <dbReference type="NCBI Taxonomy" id="266149"/>
    <lineage>
        <taxon>Eukaryota</taxon>
        <taxon>Sar</taxon>
        <taxon>Alveolata</taxon>
        <taxon>Ciliophora</taxon>
        <taxon>Intramacronucleata</taxon>
        <taxon>Oligohymenophorea</taxon>
        <taxon>Scuticociliatia</taxon>
        <taxon>Philasterida</taxon>
        <taxon>Pseudocohnilembidae</taxon>
        <taxon>Pseudocohnilembus</taxon>
    </lineage>
</organism>
<dbReference type="PANTHER" id="PTHR38737">
    <property type="entry name" value="ACTIN-FRAGMIN KINASE DDB_G0279609-RELATED"/>
    <property type="match status" value="1"/>
</dbReference>
<dbReference type="InterPro" id="IPR036940">
    <property type="entry name" value="PI3/4_kinase_cat_sf"/>
</dbReference>
<feature type="domain" description="Actin-fragmin kinase catalytic" evidence="2">
    <location>
        <begin position="53"/>
        <end position="323"/>
    </location>
</feature>
<keyword evidence="4" id="KW-1185">Reference proteome</keyword>
<dbReference type="PANTHER" id="PTHR38737:SF1">
    <property type="entry name" value="ACTIN-FRAGMIN KINASE DDB_G0279609-RELATED"/>
    <property type="match status" value="1"/>
</dbReference>
<name>A0A0V0QU16_PSEPJ</name>
<dbReference type="InterPro" id="IPR015275">
    <property type="entry name" value="Actin-fragmin_kin_cat_dom"/>
</dbReference>
<dbReference type="AlphaFoldDB" id="A0A0V0QU16"/>
<feature type="compositionally biased region" description="Acidic residues" evidence="1">
    <location>
        <begin position="448"/>
        <end position="459"/>
    </location>
</feature>
<dbReference type="InterPro" id="IPR011009">
    <property type="entry name" value="Kinase-like_dom_sf"/>
</dbReference>
<reference evidence="3 4" key="1">
    <citation type="journal article" date="2015" name="Sci. Rep.">
        <title>Genome of the facultative scuticociliatosis pathogen Pseudocohnilembus persalinus provides insight into its virulence through horizontal gene transfer.</title>
        <authorList>
            <person name="Xiong J."/>
            <person name="Wang G."/>
            <person name="Cheng J."/>
            <person name="Tian M."/>
            <person name="Pan X."/>
            <person name="Warren A."/>
            <person name="Jiang C."/>
            <person name="Yuan D."/>
            <person name="Miao W."/>
        </authorList>
    </citation>
    <scope>NUCLEOTIDE SEQUENCE [LARGE SCALE GENOMIC DNA]</scope>
    <source>
        <strain evidence="3">36N120E</strain>
    </source>
</reference>
<dbReference type="OMA" id="HMIARTE"/>
<evidence type="ECO:0000313" key="3">
    <source>
        <dbReference type="EMBL" id="KRX05746.1"/>
    </source>
</evidence>
<proteinExistence type="predicted"/>
<evidence type="ECO:0000259" key="2">
    <source>
        <dbReference type="Pfam" id="PF09192"/>
    </source>
</evidence>
<gene>
    <name evidence="3" type="ORF">PPERSA_09886</name>
</gene>
<dbReference type="EMBL" id="LDAU01000105">
    <property type="protein sequence ID" value="KRX05746.1"/>
    <property type="molecule type" value="Genomic_DNA"/>
</dbReference>
<dbReference type="Proteomes" id="UP000054937">
    <property type="component" value="Unassembled WGS sequence"/>
</dbReference>
<evidence type="ECO:0000313" key="4">
    <source>
        <dbReference type="Proteomes" id="UP000054937"/>
    </source>
</evidence>
<accession>A0A0V0QU16</accession>
<dbReference type="OrthoDB" id="428586at2759"/>
<feature type="region of interest" description="Disordered" evidence="1">
    <location>
        <begin position="26"/>
        <end position="47"/>
    </location>
</feature>
<dbReference type="CDD" id="cd05124">
    <property type="entry name" value="AFK"/>
    <property type="match status" value="1"/>
</dbReference>
<feature type="region of interest" description="Disordered" evidence="1">
    <location>
        <begin position="440"/>
        <end position="470"/>
    </location>
</feature>
<protein>
    <submittedName>
        <fullName evidence="3">Protein kinase-like domain</fullName>
    </submittedName>
</protein>
<dbReference type="Pfam" id="PF09192">
    <property type="entry name" value="Act-Frag_cataly"/>
    <property type="match status" value="1"/>
</dbReference>
<evidence type="ECO:0000256" key="1">
    <source>
        <dbReference type="SAM" id="MobiDB-lite"/>
    </source>
</evidence>
<dbReference type="InParanoid" id="A0A0V0QU16"/>
<keyword evidence="3" id="KW-0418">Kinase</keyword>
<dbReference type="InterPro" id="IPR037469">
    <property type="entry name" value="Put_AFK"/>
</dbReference>
<sequence>MSKLREPGFYKQQRYYEVAWANTKKNQYDPYPHQRPGPDPNDKRQSDIKPDVKLRKFNQAAHTIINVNKIKWDEIRAVAVSEGGSKGVLFIENDDGAFVVKGSSDCAIEYYLHRLCNILKIPTPKMRVIKWNTPEFKEATQEIERAVFPDELLHYRVKPRIDMAYLLVMEYIPGIQIEGMGFDRAERIFSHLSPDSRDRLIRLGFILAFDTYINNYDRFPCGSIWENDGNPGNVICRATVQYTTKEEQLNDPKDQELQFQRFYAIDPRMSRYNVRQDATKEILQKYYQKVENFLNDVFQELKEIMENKIDPFFEQIDSKLTSIKKFTVDNIVTLNIDRVGQLFLNTFIDKKEDWQNYWNTNLEMVNIEVLADVLKIFTKFSSVYHDVINWLHDITLGEYRVNILDWEKQMGLFKGGQEEEEKQIESQYFNKSTLKKTKKTIQSKYTEQDDDSEDSDGDDNNSVKSKLTDEEYDNDDELARKINDLFYFNINQLKDDIKHGRDLQDYNKTTKQLKHEKPENYEF</sequence>
<comment type="caution">
    <text evidence="3">The sequence shown here is derived from an EMBL/GenBank/DDBJ whole genome shotgun (WGS) entry which is preliminary data.</text>
</comment>
<keyword evidence="3" id="KW-0808">Transferase</keyword>
<dbReference type="SUPFAM" id="SSF56112">
    <property type="entry name" value="Protein kinase-like (PK-like)"/>
    <property type="match status" value="1"/>
</dbReference>